<name>A0AAE0YKM4_9GAST</name>
<feature type="region of interest" description="Disordered" evidence="1">
    <location>
        <begin position="60"/>
        <end position="132"/>
    </location>
</feature>
<keyword evidence="3" id="KW-1185">Reference proteome</keyword>
<sequence>MTDSDTCRQIRPSHRRKIAKFRRNGDHSAMMKYQSSQYRVFKRSTDHTLLVLVVMVRVSTRRESKRTHKHDQRPAGNSLITNFRSTNNDESFAYPPPLSSASRRPAKSRDVFEDTGKSLDPLPVPRSSRLTE</sequence>
<dbReference type="EMBL" id="JAWDGP010006009">
    <property type="protein sequence ID" value="KAK3748561.1"/>
    <property type="molecule type" value="Genomic_DNA"/>
</dbReference>
<evidence type="ECO:0000313" key="2">
    <source>
        <dbReference type="EMBL" id="KAK3748561.1"/>
    </source>
</evidence>
<feature type="compositionally biased region" description="Basic and acidic residues" evidence="1">
    <location>
        <begin position="107"/>
        <end position="117"/>
    </location>
</feature>
<dbReference type="Proteomes" id="UP001283361">
    <property type="component" value="Unassembled WGS sequence"/>
</dbReference>
<feature type="compositionally biased region" description="Polar residues" evidence="1">
    <location>
        <begin position="78"/>
        <end position="90"/>
    </location>
</feature>
<evidence type="ECO:0000313" key="3">
    <source>
        <dbReference type="Proteomes" id="UP001283361"/>
    </source>
</evidence>
<accession>A0AAE0YKM4</accession>
<comment type="caution">
    <text evidence="2">The sequence shown here is derived from an EMBL/GenBank/DDBJ whole genome shotgun (WGS) entry which is preliminary data.</text>
</comment>
<gene>
    <name evidence="2" type="ORF">RRG08_011643</name>
</gene>
<reference evidence="2" key="1">
    <citation type="journal article" date="2023" name="G3 (Bethesda)">
        <title>A reference genome for the long-term kleptoplast-retaining sea slug Elysia crispata morphotype clarki.</title>
        <authorList>
            <person name="Eastman K.E."/>
            <person name="Pendleton A.L."/>
            <person name="Shaikh M.A."/>
            <person name="Suttiyut T."/>
            <person name="Ogas R."/>
            <person name="Tomko P."/>
            <person name="Gavelis G."/>
            <person name="Widhalm J.R."/>
            <person name="Wisecaver J.H."/>
        </authorList>
    </citation>
    <scope>NUCLEOTIDE SEQUENCE</scope>
    <source>
        <strain evidence="2">ECLA1</strain>
    </source>
</reference>
<organism evidence="2 3">
    <name type="scientific">Elysia crispata</name>
    <name type="common">lettuce slug</name>
    <dbReference type="NCBI Taxonomy" id="231223"/>
    <lineage>
        <taxon>Eukaryota</taxon>
        <taxon>Metazoa</taxon>
        <taxon>Spiralia</taxon>
        <taxon>Lophotrochozoa</taxon>
        <taxon>Mollusca</taxon>
        <taxon>Gastropoda</taxon>
        <taxon>Heterobranchia</taxon>
        <taxon>Euthyneura</taxon>
        <taxon>Panpulmonata</taxon>
        <taxon>Sacoglossa</taxon>
        <taxon>Placobranchoidea</taxon>
        <taxon>Plakobranchidae</taxon>
        <taxon>Elysia</taxon>
    </lineage>
</organism>
<dbReference type="AlphaFoldDB" id="A0AAE0YKM4"/>
<evidence type="ECO:0000256" key="1">
    <source>
        <dbReference type="SAM" id="MobiDB-lite"/>
    </source>
</evidence>
<protein>
    <submittedName>
        <fullName evidence="2">Uncharacterized protein</fullName>
    </submittedName>
</protein>
<proteinExistence type="predicted"/>